<dbReference type="SUPFAM" id="SSF48264">
    <property type="entry name" value="Cytochrome P450"/>
    <property type="match status" value="1"/>
</dbReference>
<sequence>MAPLKNLEQDYTIIDSNFLNFCASHGIFSVEDFLIHDLYKLAAFAEQNISSERLKEGITQVLSIIDDMHQPWLNGMELLEDAKRNKHSLPTGIQGIDFLLGGGIRVGQLTELVGPSSSGKTQVCLQTASNVVSNHMGTVVYLDTGNSFSPQRIAHFLGVTNDLASSEIKNQILQRVMSNILCHSVFDIFEMFDVLHKLEYQLRSQDRGGCQMRLLIIDSISLLITPVLGGTSSQGRALMVSAGYLLKKLADQHNLAVLVTNHTVGGEGGTSKPALGESWKSIPHSRLLLSCDRGSNVCNVSILKHPSMASGEAARSELRGRDCNHEARVDVKGQHFQLLPFGTGRRDCLGISLALQELATVVAAIIQCFDLKVFTQVVTPDGMKSCGRDVVDMTDRPGLTAPRSLESQDSLSNLKKWKKPDPNWPTPGSITTLILCFFFSSSSYSFLFSFWDNSALHILFPIFSQFFMGIKTFFSLLMFHSSSRVSRPINQIQRILVKHFVIIHRHSKHYHTFGPKKPTTKPDHETPQKTTKNRRRKWPPNPFVTNLKEIQEPDEALSLFHEYYQMGYKHDYPSYSSLIYKLAKSRNFEAVETLLGYLQNLNIHCQETLFNALFESYGKARLIEKAIELFHKMPSFNCVRTVQSLNSVLNALVDNDRFFDAKVIFDKSPKMGFRPNSTTFNVMIKGLLKREAFDEACCLFDEMLERNVEPSVVTYNSFIGFLCKKGEMENAEGLVEDMVKKGKYPNAVTYALLMEGLCSLGKYKEAKKLMFDMEYKGCKTKVINFGVLMTYLGKRGEIEEAKSLLREMKKRRFKPDVVIYNILVNYLCKEGRVGEAYKVLIEMQVKGCEPNAATYRMMVDGFCMVGDLEGALKVLNVMFTSGHCPRLETLCQLVTGLLKCGKIDGACFVLEEMEKRKMSFDLEAWGALVRDACGGDDTNDLQTQLILVASD</sequence>
<dbReference type="GO" id="GO:0005737">
    <property type="term" value="C:cytoplasm"/>
    <property type="evidence" value="ECO:0000318"/>
    <property type="project" value="GO_Central"/>
</dbReference>
<dbReference type="SUPFAM" id="SSF52540">
    <property type="entry name" value="P-loop containing nucleoside triphosphate hydrolases"/>
    <property type="match status" value="1"/>
</dbReference>
<evidence type="ECO:0000256" key="3">
    <source>
        <dbReference type="ARBA" id="ARBA00022737"/>
    </source>
</evidence>
<keyword evidence="10" id="KW-0539">Nucleus</keyword>
<evidence type="ECO:0000256" key="5">
    <source>
        <dbReference type="ARBA" id="ARBA00022763"/>
    </source>
</evidence>
<dbReference type="GO" id="GO:0006310">
    <property type="term" value="P:DNA recombination"/>
    <property type="evidence" value="ECO:0007669"/>
    <property type="project" value="UniProtKB-KW"/>
</dbReference>
<reference evidence="16 17" key="1">
    <citation type="journal article" date="2013" name="Genome Biol.">
        <title>The genome sequence of the most widely cultivated cacao type and its use to identify candidate genes regulating pod color.</title>
        <authorList>
            <person name="Motamayor J.C."/>
            <person name="Mockaitis K."/>
            <person name="Schmutz J."/>
            <person name="Haiminen N."/>
            <person name="Iii D.L."/>
            <person name="Cornejo O."/>
            <person name="Findley S.D."/>
            <person name="Zheng P."/>
            <person name="Utro F."/>
            <person name="Royaert S."/>
            <person name="Saski C."/>
            <person name="Jenkins J."/>
            <person name="Podicheti R."/>
            <person name="Zhao M."/>
            <person name="Scheffler B.E."/>
            <person name="Stack J.C."/>
            <person name="Feltus F.A."/>
            <person name="Mustiga G.M."/>
            <person name="Amores F."/>
            <person name="Phillips W."/>
            <person name="Marelli J.P."/>
            <person name="May G.D."/>
            <person name="Shapiro H."/>
            <person name="Ma J."/>
            <person name="Bustamante C.D."/>
            <person name="Schnell R.J."/>
            <person name="Main D."/>
            <person name="Gilbert D."/>
            <person name="Parida L."/>
            <person name="Kuhn D.N."/>
        </authorList>
    </citation>
    <scope>NUCLEOTIDE SEQUENCE [LARGE SCALE GENOMIC DNA]</scope>
    <source>
        <strain evidence="17">cv. Matina 1-6</strain>
    </source>
</reference>
<gene>
    <name evidence="16" type="ORF">TCM_041916</name>
</gene>
<dbReference type="InterPro" id="IPR003593">
    <property type="entry name" value="AAA+_ATPase"/>
</dbReference>
<evidence type="ECO:0000256" key="14">
    <source>
        <dbReference type="SAM" id="Phobius"/>
    </source>
</evidence>
<dbReference type="GO" id="GO:0005634">
    <property type="term" value="C:nucleus"/>
    <property type="evidence" value="ECO:0007669"/>
    <property type="project" value="UniProtKB-SubCell"/>
</dbReference>
<feature type="repeat" description="PPR" evidence="12">
    <location>
        <begin position="606"/>
        <end position="640"/>
    </location>
</feature>
<dbReference type="GO" id="GO:0016705">
    <property type="term" value="F:oxidoreductase activity, acting on paired donors, with incorporation or reduction of molecular oxygen"/>
    <property type="evidence" value="ECO:0007669"/>
    <property type="project" value="InterPro"/>
</dbReference>
<evidence type="ECO:0000256" key="8">
    <source>
        <dbReference type="ARBA" id="ARBA00023172"/>
    </source>
</evidence>
<proteinExistence type="inferred from homology"/>
<dbReference type="PROSITE" id="PS51375">
    <property type="entry name" value="PPR"/>
    <property type="match status" value="8"/>
</dbReference>
<dbReference type="InterPro" id="IPR002885">
    <property type="entry name" value="PPR_rpt"/>
</dbReference>
<evidence type="ECO:0000259" key="15">
    <source>
        <dbReference type="PROSITE" id="PS50162"/>
    </source>
</evidence>
<dbReference type="NCBIfam" id="TIGR00756">
    <property type="entry name" value="PPR"/>
    <property type="match status" value="7"/>
</dbReference>
<dbReference type="GO" id="GO:0006397">
    <property type="term" value="P:mRNA processing"/>
    <property type="evidence" value="ECO:0000318"/>
    <property type="project" value="GO_Central"/>
</dbReference>
<dbReference type="EMBL" id="CM001887">
    <property type="protein sequence ID" value="EOY34160.1"/>
    <property type="molecule type" value="Genomic_DNA"/>
</dbReference>
<dbReference type="PROSITE" id="PS00086">
    <property type="entry name" value="CYTOCHROME_P450"/>
    <property type="match status" value="1"/>
</dbReference>
<evidence type="ECO:0000313" key="16">
    <source>
        <dbReference type="EMBL" id="EOY34160.1"/>
    </source>
</evidence>
<organism evidence="16 17">
    <name type="scientific">Theobroma cacao</name>
    <name type="common">Cacao</name>
    <name type="synonym">Cocoa</name>
    <dbReference type="NCBI Taxonomy" id="3641"/>
    <lineage>
        <taxon>Eukaryota</taxon>
        <taxon>Viridiplantae</taxon>
        <taxon>Streptophyta</taxon>
        <taxon>Embryophyta</taxon>
        <taxon>Tracheophyta</taxon>
        <taxon>Spermatophyta</taxon>
        <taxon>Magnoliopsida</taxon>
        <taxon>eudicotyledons</taxon>
        <taxon>Gunneridae</taxon>
        <taxon>Pentapetalae</taxon>
        <taxon>rosids</taxon>
        <taxon>malvids</taxon>
        <taxon>Malvales</taxon>
        <taxon>Malvaceae</taxon>
        <taxon>Byttnerioideae</taxon>
        <taxon>Theobroma</taxon>
    </lineage>
</organism>
<dbReference type="InterPro" id="IPR002401">
    <property type="entry name" value="Cyt_P450_E_grp-I"/>
</dbReference>
<accession>A0A061GWH8</accession>
<comment type="function">
    <text evidence="11">Involved in the homologous recombination repair (HRR) pathway of double-stranded DNA breaks arising during DNA replication or induced by DNA-damaging agents.</text>
</comment>
<feature type="repeat" description="PPR" evidence="12">
    <location>
        <begin position="676"/>
        <end position="710"/>
    </location>
</feature>
<keyword evidence="8" id="KW-0233">DNA recombination</keyword>
<evidence type="ECO:0000256" key="9">
    <source>
        <dbReference type="ARBA" id="ARBA00023204"/>
    </source>
</evidence>
<dbReference type="InterPro" id="IPR027417">
    <property type="entry name" value="P-loop_NTPase"/>
</dbReference>
<dbReference type="InterPro" id="IPR036396">
    <property type="entry name" value="Cyt_P450_sf"/>
</dbReference>
<evidence type="ECO:0000256" key="10">
    <source>
        <dbReference type="ARBA" id="ARBA00023242"/>
    </source>
</evidence>
<feature type="repeat" description="PPR" evidence="12">
    <location>
        <begin position="746"/>
        <end position="780"/>
    </location>
</feature>
<dbReference type="InterPro" id="IPR047323">
    <property type="entry name" value="Rad51D_C"/>
</dbReference>
<dbReference type="Pfam" id="PF08423">
    <property type="entry name" value="Rad51"/>
    <property type="match status" value="1"/>
</dbReference>
<dbReference type="GO" id="GO:0004497">
    <property type="term" value="F:monooxygenase activity"/>
    <property type="evidence" value="ECO:0007669"/>
    <property type="project" value="InterPro"/>
</dbReference>
<feature type="region of interest" description="Disordered" evidence="13">
    <location>
        <begin position="511"/>
        <end position="538"/>
    </location>
</feature>
<dbReference type="Pfam" id="PF00067">
    <property type="entry name" value="p450"/>
    <property type="match status" value="1"/>
</dbReference>
<evidence type="ECO:0000256" key="7">
    <source>
        <dbReference type="ARBA" id="ARBA00023125"/>
    </source>
</evidence>
<dbReference type="GO" id="GO:0003677">
    <property type="term" value="F:DNA binding"/>
    <property type="evidence" value="ECO:0007669"/>
    <property type="project" value="UniProtKB-KW"/>
</dbReference>
<keyword evidence="9" id="KW-0234">DNA repair</keyword>
<dbReference type="InterPro" id="IPR013632">
    <property type="entry name" value="Rad51_C"/>
</dbReference>
<dbReference type="InterPro" id="IPR020588">
    <property type="entry name" value="RecA_ATP-bd"/>
</dbReference>
<feature type="repeat" description="PPR" evidence="12">
    <location>
        <begin position="851"/>
        <end position="885"/>
    </location>
</feature>
<dbReference type="OMA" id="IESHSIM"/>
<dbReference type="Gene3D" id="1.25.40.10">
    <property type="entry name" value="Tetratricopeptide repeat domain"/>
    <property type="match status" value="3"/>
</dbReference>
<dbReference type="CDD" id="cd19489">
    <property type="entry name" value="Rad51D"/>
    <property type="match status" value="1"/>
</dbReference>
<dbReference type="GO" id="GO:0140664">
    <property type="term" value="F:ATP-dependent DNA damage sensor activity"/>
    <property type="evidence" value="ECO:0007669"/>
    <property type="project" value="InterPro"/>
</dbReference>
<dbReference type="Pfam" id="PF01535">
    <property type="entry name" value="PPR"/>
    <property type="match status" value="4"/>
</dbReference>
<feature type="repeat" description="PPR" evidence="12">
    <location>
        <begin position="711"/>
        <end position="745"/>
    </location>
</feature>
<dbReference type="InterPro" id="IPR017972">
    <property type="entry name" value="Cyt_P450_CS"/>
</dbReference>
<evidence type="ECO:0000256" key="11">
    <source>
        <dbReference type="ARBA" id="ARBA00056000"/>
    </source>
</evidence>
<keyword evidence="6" id="KW-0067">ATP-binding</keyword>
<keyword evidence="3" id="KW-0677">Repeat</keyword>
<evidence type="ECO:0000256" key="13">
    <source>
        <dbReference type="SAM" id="MobiDB-lite"/>
    </source>
</evidence>
<comment type="subcellular location">
    <subcellularLocation>
        <location evidence="1">Nucleus</location>
    </subcellularLocation>
</comment>
<dbReference type="GO" id="GO:0003729">
    <property type="term" value="F:mRNA binding"/>
    <property type="evidence" value="ECO:0000318"/>
    <property type="project" value="GO_Central"/>
</dbReference>
<dbReference type="InParanoid" id="A0A061GWH8"/>
<dbReference type="InterPro" id="IPR051988">
    <property type="entry name" value="HRR_RAD51_Paralog"/>
</dbReference>
<keyword evidence="14" id="KW-1133">Transmembrane helix</keyword>
<dbReference type="eggNOG" id="KOG4197">
    <property type="taxonomic scope" value="Eukaryota"/>
</dbReference>
<keyword evidence="14" id="KW-0812">Transmembrane</keyword>
<evidence type="ECO:0000256" key="4">
    <source>
        <dbReference type="ARBA" id="ARBA00022741"/>
    </source>
</evidence>
<dbReference type="PROSITE" id="PS50162">
    <property type="entry name" value="RECA_2"/>
    <property type="match status" value="1"/>
</dbReference>
<dbReference type="GO" id="GO:0005506">
    <property type="term" value="F:iron ion binding"/>
    <property type="evidence" value="ECO:0007669"/>
    <property type="project" value="InterPro"/>
</dbReference>
<keyword evidence="17" id="KW-1185">Reference proteome</keyword>
<keyword evidence="14" id="KW-0472">Membrane</keyword>
<feature type="repeat" description="PPR" evidence="12">
    <location>
        <begin position="641"/>
        <end position="675"/>
    </location>
</feature>
<evidence type="ECO:0000256" key="1">
    <source>
        <dbReference type="ARBA" id="ARBA00004123"/>
    </source>
</evidence>
<dbReference type="Gene3D" id="1.10.630.10">
    <property type="entry name" value="Cytochrome P450"/>
    <property type="match status" value="1"/>
</dbReference>
<dbReference type="SUPFAM" id="SSF81901">
    <property type="entry name" value="HCP-like"/>
    <property type="match status" value="1"/>
</dbReference>
<dbReference type="HOGENOM" id="CLU_309825_0_0_1"/>
<dbReference type="Proteomes" id="UP000026915">
    <property type="component" value="Chromosome 9"/>
</dbReference>
<dbReference type="Gene3D" id="3.40.50.300">
    <property type="entry name" value="P-loop containing nucleotide triphosphate hydrolases"/>
    <property type="match status" value="1"/>
</dbReference>
<dbReference type="GO" id="GO:0020037">
    <property type="term" value="F:heme binding"/>
    <property type="evidence" value="ECO:0007669"/>
    <property type="project" value="InterPro"/>
</dbReference>
<protein>
    <submittedName>
        <fullName evidence="16">Tetratricopeptide repeat-like superfamily protein</fullName>
    </submittedName>
</protein>
<dbReference type="Gramene" id="EOY34160">
    <property type="protein sequence ID" value="EOY34160"/>
    <property type="gene ID" value="TCM_041916"/>
</dbReference>
<feature type="transmembrane region" description="Helical" evidence="14">
    <location>
        <begin position="430"/>
        <end position="451"/>
    </location>
</feature>
<feature type="transmembrane region" description="Helical" evidence="14">
    <location>
        <begin position="458"/>
        <end position="479"/>
    </location>
</feature>
<keyword evidence="4" id="KW-0547">Nucleotide-binding</keyword>
<dbReference type="SMART" id="SM00382">
    <property type="entry name" value="AAA"/>
    <property type="match status" value="1"/>
</dbReference>
<dbReference type="PANTHER" id="PTHR46457">
    <property type="entry name" value="DNA REPAIR PROTEIN RAD51 HOMOLOG 4"/>
    <property type="match status" value="1"/>
</dbReference>
<feature type="domain" description="RecA family profile 1" evidence="15">
    <location>
        <begin position="85"/>
        <end position="263"/>
    </location>
</feature>
<dbReference type="eggNOG" id="KOG0156">
    <property type="taxonomic scope" value="Eukaryota"/>
</dbReference>
<dbReference type="FunFam" id="3.40.50.300:FF:001665">
    <property type="entry name" value="DNA repair protein RAD51 4"/>
    <property type="match status" value="1"/>
</dbReference>
<keyword evidence="5" id="KW-0227">DNA damage</keyword>
<feature type="repeat" description="PPR" evidence="12">
    <location>
        <begin position="781"/>
        <end position="815"/>
    </location>
</feature>
<dbReference type="GO" id="GO:0005524">
    <property type="term" value="F:ATP binding"/>
    <property type="evidence" value="ECO:0007669"/>
    <property type="project" value="UniProtKB-KW"/>
</dbReference>
<dbReference type="PRINTS" id="PR00463">
    <property type="entry name" value="EP450I"/>
</dbReference>
<dbReference type="InterPro" id="IPR011990">
    <property type="entry name" value="TPR-like_helical_dom_sf"/>
</dbReference>
<dbReference type="GO" id="GO:0006281">
    <property type="term" value="P:DNA repair"/>
    <property type="evidence" value="ECO:0007669"/>
    <property type="project" value="UniProtKB-KW"/>
</dbReference>
<evidence type="ECO:0000256" key="6">
    <source>
        <dbReference type="ARBA" id="ARBA00022840"/>
    </source>
</evidence>
<comment type="similarity">
    <text evidence="2">Belongs to the RecA family. RAD51 subfamily.</text>
</comment>
<dbReference type="PANTHER" id="PTHR46457:SF1">
    <property type="entry name" value="DNA REPAIR PROTEIN RAD51 HOMOLOG 4"/>
    <property type="match status" value="1"/>
</dbReference>
<dbReference type="Pfam" id="PF13041">
    <property type="entry name" value="PPR_2"/>
    <property type="match status" value="2"/>
</dbReference>
<feature type="repeat" description="PPR" evidence="12">
    <location>
        <begin position="816"/>
        <end position="850"/>
    </location>
</feature>
<keyword evidence="7" id="KW-0238">DNA-binding</keyword>
<name>A0A061GWH8_THECC</name>
<evidence type="ECO:0000256" key="2">
    <source>
        <dbReference type="ARBA" id="ARBA00007095"/>
    </source>
</evidence>
<dbReference type="eggNOG" id="KOG1433">
    <property type="taxonomic scope" value="Eukaryota"/>
</dbReference>
<evidence type="ECO:0000256" key="12">
    <source>
        <dbReference type="PROSITE-ProRule" id="PRU00708"/>
    </source>
</evidence>
<dbReference type="InterPro" id="IPR001128">
    <property type="entry name" value="Cyt_P450"/>
</dbReference>
<dbReference type="AlphaFoldDB" id="A0A061GWH8"/>
<evidence type="ECO:0000313" key="17">
    <source>
        <dbReference type="Proteomes" id="UP000026915"/>
    </source>
</evidence>